<accession>A0AA86QV95</accession>
<dbReference type="Proteomes" id="UP001642409">
    <property type="component" value="Unassembled WGS sequence"/>
</dbReference>
<organism evidence="1">
    <name type="scientific">Hexamita inflata</name>
    <dbReference type="NCBI Taxonomy" id="28002"/>
    <lineage>
        <taxon>Eukaryota</taxon>
        <taxon>Metamonada</taxon>
        <taxon>Diplomonadida</taxon>
        <taxon>Hexamitidae</taxon>
        <taxon>Hexamitinae</taxon>
        <taxon>Hexamita</taxon>
    </lineage>
</organism>
<reference evidence="2 3" key="2">
    <citation type="submission" date="2024-07" db="EMBL/GenBank/DDBJ databases">
        <authorList>
            <person name="Akdeniz Z."/>
        </authorList>
    </citation>
    <scope>NUCLEOTIDE SEQUENCE [LARGE SCALE GENOMIC DNA]</scope>
</reference>
<reference evidence="1" key="1">
    <citation type="submission" date="2023-06" db="EMBL/GenBank/DDBJ databases">
        <authorList>
            <person name="Kurt Z."/>
        </authorList>
    </citation>
    <scope>NUCLEOTIDE SEQUENCE</scope>
</reference>
<protein>
    <submittedName>
        <fullName evidence="2">Hypothetical_protein</fullName>
    </submittedName>
</protein>
<evidence type="ECO:0000313" key="1">
    <source>
        <dbReference type="EMBL" id="CAI9960318.1"/>
    </source>
</evidence>
<evidence type="ECO:0000313" key="3">
    <source>
        <dbReference type="Proteomes" id="UP001642409"/>
    </source>
</evidence>
<comment type="caution">
    <text evidence="1">The sequence shown here is derived from an EMBL/GenBank/DDBJ whole genome shotgun (WGS) entry which is preliminary data.</text>
</comment>
<gene>
    <name evidence="1" type="ORF">HINF_LOCUS47963</name>
    <name evidence="2" type="ORF">HINF_LOCUS7697</name>
</gene>
<proteinExistence type="predicted"/>
<dbReference type="EMBL" id="CATOUU010000931">
    <property type="protein sequence ID" value="CAI9960318.1"/>
    <property type="molecule type" value="Genomic_DNA"/>
</dbReference>
<name>A0AA86QV95_9EUKA</name>
<keyword evidence="3" id="KW-1185">Reference proteome</keyword>
<dbReference type="AlphaFoldDB" id="A0AA86QV95"/>
<sequence>MGLLESNEANQAFVQKVISDLKKIQSKQQICKIYVYILSLLAFKIVQIQQKTFFAQNTVNIHGNNSQRTLKMMLSMQLTRSDSKNILRFMEYLLKAVQGTTYKYERFYTEKRENPVLYGKNACLDVIEALYKSIVNRVMECIEEEGTRLIIESDSDISQIQIINFILLPNSKKHFEGPPLINESQVSGIY</sequence>
<evidence type="ECO:0000313" key="2">
    <source>
        <dbReference type="EMBL" id="CAL5983601.1"/>
    </source>
</evidence>
<dbReference type="EMBL" id="CAXDID020000016">
    <property type="protein sequence ID" value="CAL5983601.1"/>
    <property type="molecule type" value="Genomic_DNA"/>
</dbReference>